<name>A0A1I0J2T2_9BACI</name>
<dbReference type="AlphaFoldDB" id="A0A1I0J2T2"/>
<proteinExistence type="predicted"/>
<dbReference type="EMBL" id="FOHJ01000015">
    <property type="protein sequence ID" value="SEU03991.1"/>
    <property type="molecule type" value="Genomic_DNA"/>
</dbReference>
<dbReference type="RefSeq" id="WP_093137497.1">
    <property type="nucleotide sequence ID" value="NZ_FOHJ01000015.1"/>
</dbReference>
<evidence type="ECO:0000313" key="1">
    <source>
        <dbReference type="EMBL" id="SEU03991.1"/>
    </source>
</evidence>
<dbReference type="Proteomes" id="UP000199095">
    <property type="component" value="Unassembled WGS sequence"/>
</dbReference>
<organism evidence="1 2">
    <name type="scientific">Salinibacillus kushneri</name>
    <dbReference type="NCBI Taxonomy" id="237682"/>
    <lineage>
        <taxon>Bacteria</taxon>
        <taxon>Bacillati</taxon>
        <taxon>Bacillota</taxon>
        <taxon>Bacilli</taxon>
        <taxon>Bacillales</taxon>
        <taxon>Bacillaceae</taxon>
        <taxon>Salinibacillus</taxon>
    </lineage>
</organism>
<gene>
    <name evidence="1" type="ORF">SAMN05421676_11577</name>
</gene>
<protein>
    <submittedName>
        <fullName evidence="1">Uncharacterized protein</fullName>
    </submittedName>
</protein>
<reference evidence="2" key="1">
    <citation type="submission" date="2016-10" db="EMBL/GenBank/DDBJ databases">
        <authorList>
            <person name="Varghese N."/>
            <person name="Submissions S."/>
        </authorList>
    </citation>
    <scope>NUCLEOTIDE SEQUENCE [LARGE SCALE GENOMIC DNA]</scope>
    <source>
        <strain evidence="2">CGMCC 1.3566</strain>
    </source>
</reference>
<evidence type="ECO:0000313" key="2">
    <source>
        <dbReference type="Proteomes" id="UP000199095"/>
    </source>
</evidence>
<accession>A0A1I0J2T2</accession>
<keyword evidence="2" id="KW-1185">Reference proteome</keyword>
<sequence length="82" mass="9817">MNKFLHVGDVLEGLFQLVEEVKKDKHLNRCYEEIKEYYYSLEKDDSEYTRICVEQIEDTIEAMDRILFSVDMITKEEPHLLG</sequence>